<dbReference type="Gene3D" id="2.130.10.10">
    <property type="entry name" value="YVTN repeat-like/Quinoprotein amine dehydrogenase"/>
    <property type="match status" value="2"/>
</dbReference>
<dbReference type="EMBL" id="CAJQYY010000029">
    <property type="protein sequence ID" value="CAG4917247.1"/>
    <property type="molecule type" value="Genomic_DNA"/>
</dbReference>
<evidence type="ECO:0000313" key="3">
    <source>
        <dbReference type="Proteomes" id="UP000789752"/>
    </source>
</evidence>
<keyword evidence="3" id="KW-1185">Reference proteome</keyword>
<dbReference type="InterPro" id="IPR051200">
    <property type="entry name" value="Host-pathogen_enzymatic-act"/>
</dbReference>
<accession>A0ABN7QSK5</accession>
<keyword evidence="1" id="KW-0732">Signal</keyword>
<feature type="chain" id="PRO_5046647630" description="DNA-binding beta-propeller fold protein YncE" evidence="1">
    <location>
        <begin position="27"/>
        <end position="331"/>
    </location>
</feature>
<reference evidence="2 3" key="1">
    <citation type="submission" date="2021-04" db="EMBL/GenBank/DDBJ databases">
        <authorList>
            <person name="Vanwijnsberghe S."/>
        </authorList>
    </citation>
    <scope>NUCLEOTIDE SEQUENCE [LARGE SCALE GENOMIC DNA]</scope>
    <source>
        <strain evidence="2 3">LMG 32171</strain>
    </source>
</reference>
<sequence length="331" mass="35661">MSSFFKFQALAVGVAAAALFSVTAGAQTSQYQLVKTIDLPGATGGHGDWVTYDPETETVWLSQSPDHNVVVIDAKALAVKDTISGVDSGNGIALDGRFAFITDATSGKLVVVDKRTRRKVASVDSGGKTPDGVNVDNRTGKIFVANDDSNNETVFENKSPFRMLNVFKLKPEDSKDGPDVALYVRSQDRLYQPVGGNIDVIDPNTDKIVAVWDFGVKGDAKGGIYDSKTHHVIFGTSDKKMLVVDPASGKLVATIPVAGSVDQTAIDTARRRAFVGDKTGNIEVIDLDTNQVVDHIATEKNMHTLAVDTKTHRIFVYLNASNKVSVFERRS</sequence>
<dbReference type="SUPFAM" id="SSF51004">
    <property type="entry name" value="C-terminal (heme d1) domain of cytochrome cd1-nitrite reductase"/>
    <property type="match status" value="1"/>
</dbReference>
<dbReference type="InterPro" id="IPR011048">
    <property type="entry name" value="Haem_d1_sf"/>
</dbReference>
<comment type="caution">
    <text evidence="2">The sequence shown here is derived from an EMBL/GenBank/DDBJ whole genome shotgun (WGS) entry which is preliminary data.</text>
</comment>
<feature type="signal peptide" evidence="1">
    <location>
        <begin position="1"/>
        <end position="26"/>
    </location>
</feature>
<name>A0ABN7QSK5_9BURK</name>
<protein>
    <recommendedName>
        <fullName evidence="4">DNA-binding beta-propeller fold protein YncE</fullName>
    </recommendedName>
</protein>
<evidence type="ECO:0000256" key="1">
    <source>
        <dbReference type="SAM" id="SignalP"/>
    </source>
</evidence>
<dbReference type="Proteomes" id="UP000789752">
    <property type="component" value="Unassembled WGS sequence"/>
</dbReference>
<proteinExistence type="predicted"/>
<organism evidence="2 3">
    <name type="scientific">Paraburkholderia gardini</name>
    <dbReference type="NCBI Taxonomy" id="2823469"/>
    <lineage>
        <taxon>Bacteria</taxon>
        <taxon>Pseudomonadati</taxon>
        <taxon>Pseudomonadota</taxon>
        <taxon>Betaproteobacteria</taxon>
        <taxon>Burkholderiales</taxon>
        <taxon>Burkholderiaceae</taxon>
        <taxon>Paraburkholderia</taxon>
    </lineage>
</organism>
<evidence type="ECO:0000313" key="2">
    <source>
        <dbReference type="EMBL" id="CAG4917247.1"/>
    </source>
</evidence>
<evidence type="ECO:0008006" key="4">
    <source>
        <dbReference type="Google" id="ProtNLM"/>
    </source>
</evidence>
<dbReference type="InterPro" id="IPR015943">
    <property type="entry name" value="WD40/YVTN_repeat-like_dom_sf"/>
</dbReference>
<dbReference type="PANTHER" id="PTHR47197:SF3">
    <property type="entry name" value="DIHYDRO-HEME D1 DEHYDROGENASE"/>
    <property type="match status" value="1"/>
</dbReference>
<gene>
    <name evidence="2" type="ORF">R54767_04386</name>
</gene>
<dbReference type="PANTHER" id="PTHR47197">
    <property type="entry name" value="PROTEIN NIRF"/>
    <property type="match status" value="1"/>
</dbReference>